<dbReference type="Proteomes" id="UP000324288">
    <property type="component" value="Chromosome"/>
</dbReference>
<evidence type="ECO:0000313" key="4">
    <source>
        <dbReference type="Proteomes" id="UP000068137"/>
    </source>
</evidence>
<dbReference type="STRING" id="1528099.AL705_04105"/>
<dbReference type="EMBL" id="LR584267">
    <property type="protein sequence ID" value="VHO00477.1"/>
    <property type="molecule type" value="Genomic_DNA"/>
</dbReference>
<dbReference type="AlphaFoldDB" id="A0A0M5L642"/>
<reference evidence="2 4" key="1">
    <citation type="journal article" date="2015" name="Genome Announc.">
        <title>Complete Genome Sequences for Two Strains of a Novel Fastidious, Partially Acid-Fast, Gram-Positive Corynebacterineae Bacterium, Derived from Human Clinical Samples.</title>
        <authorList>
            <person name="Nicholson A.C."/>
            <person name="Bell M."/>
            <person name="Humrighouse B.W."/>
            <person name="McQuiston J.R."/>
        </authorList>
    </citation>
    <scope>NUCLEOTIDE SEQUENCE [LARGE SCALE GENOMIC DNA]</scope>
    <source>
        <strain evidence="2 4">X1698</strain>
    </source>
</reference>
<accession>A0A0M5L642</accession>
<proteinExistence type="predicted"/>
<feature type="transmembrane region" description="Helical" evidence="1">
    <location>
        <begin position="7"/>
        <end position="32"/>
    </location>
</feature>
<evidence type="ECO:0000256" key="1">
    <source>
        <dbReference type="SAM" id="Phobius"/>
    </source>
</evidence>
<evidence type="ECO:0000313" key="5">
    <source>
        <dbReference type="Proteomes" id="UP000324288"/>
    </source>
</evidence>
<feature type="transmembrane region" description="Helical" evidence="1">
    <location>
        <begin position="38"/>
        <end position="55"/>
    </location>
</feature>
<keyword evidence="1" id="KW-0812">Transmembrane</keyword>
<dbReference type="RefSeq" id="WP_053961927.1">
    <property type="nucleotide sequence ID" value="NZ_CP012390.1"/>
</dbReference>
<evidence type="ECO:0000313" key="3">
    <source>
        <dbReference type="EMBL" id="VHO00477.1"/>
    </source>
</evidence>
<evidence type="ECO:0000313" key="2">
    <source>
        <dbReference type="EMBL" id="ALE18959.1"/>
    </source>
</evidence>
<organism evidence="2 4">
    <name type="scientific">Lawsonella clevelandensis</name>
    <dbReference type="NCBI Taxonomy" id="1528099"/>
    <lineage>
        <taxon>Bacteria</taxon>
        <taxon>Bacillati</taxon>
        <taxon>Actinomycetota</taxon>
        <taxon>Actinomycetes</taxon>
        <taxon>Mycobacteriales</taxon>
        <taxon>Lawsonellaceae</taxon>
        <taxon>Lawsonella</taxon>
    </lineage>
</organism>
<sequence>MKPRITNYLLGLVGFTALLVCCALLPLISAWATHYAPVLVYTVFFLIMMLTGAFLNKGFTQLGNDWADWRHTKTTTTDD</sequence>
<gene>
    <name evidence="2" type="ORF">AL705_04105</name>
    <name evidence="3" type="ORF">LC603019_00773</name>
</gene>
<dbReference type="EMBL" id="CP012390">
    <property type="protein sequence ID" value="ALE18959.1"/>
    <property type="molecule type" value="Genomic_DNA"/>
</dbReference>
<keyword evidence="1" id="KW-0472">Membrane</keyword>
<reference evidence="3 5" key="3">
    <citation type="submission" date="2019-04" db="EMBL/GenBank/DDBJ databases">
        <authorList>
            <person name="Seth-Smith MB H."/>
            <person name="Seth-Smith H."/>
        </authorList>
    </citation>
    <scope>NUCLEOTIDE SEQUENCE [LARGE SCALE GENOMIC DNA]</scope>
    <source>
        <strain evidence="3">USB-603019</strain>
    </source>
</reference>
<keyword evidence="5" id="KW-1185">Reference proteome</keyword>
<dbReference type="KEGG" id="cbq:AL705_04105"/>
<dbReference type="Proteomes" id="UP000068137">
    <property type="component" value="Chromosome"/>
</dbReference>
<keyword evidence="1" id="KW-1133">Transmembrane helix</keyword>
<name>A0A0M5L642_9ACTN</name>
<reference evidence="2" key="2">
    <citation type="journal article" date="2016" name="Int. J. Syst. Evol. Microbiol.">
        <title>Lawsonella clevelandensis gen. nov., sp. nov., a new member of the suborder Corynebacterineae isolated from human abscesses.</title>
        <authorList>
            <person name="Bell M.E."/>
            <person name="Bernard K.A."/>
            <person name="Harrington S.M."/>
            <person name="Patel N.B."/>
            <person name="Tucker T.A."/>
            <person name="Metcalfe M.G."/>
            <person name="McQuiston J.R."/>
        </authorList>
    </citation>
    <scope>NUCLEOTIDE SEQUENCE</scope>
    <source>
        <strain evidence="2">X1698</strain>
    </source>
</reference>
<protein>
    <submittedName>
        <fullName evidence="2">Uncharacterized protein</fullName>
    </submittedName>
</protein>